<evidence type="ECO:0000313" key="1">
    <source>
        <dbReference type="EMBL" id="JAH81750.1"/>
    </source>
</evidence>
<dbReference type="EMBL" id="GBXM01026827">
    <property type="protein sequence ID" value="JAH81750.1"/>
    <property type="molecule type" value="Transcribed_RNA"/>
</dbReference>
<name>A0A0E9VWU3_ANGAN</name>
<reference evidence="1" key="2">
    <citation type="journal article" date="2015" name="Fish Shellfish Immunol.">
        <title>Early steps in the European eel (Anguilla anguilla)-Vibrio vulnificus interaction in the gills: Role of the RtxA13 toxin.</title>
        <authorList>
            <person name="Callol A."/>
            <person name="Pajuelo D."/>
            <person name="Ebbesson L."/>
            <person name="Teles M."/>
            <person name="MacKenzie S."/>
            <person name="Amaro C."/>
        </authorList>
    </citation>
    <scope>NUCLEOTIDE SEQUENCE</scope>
</reference>
<reference evidence="1" key="1">
    <citation type="submission" date="2014-11" db="EMBL/GenBank/DDBJ databases">
        <authorList>
            <person name="Amaro Gonzalez C."/>
        </authorList>
    </citation>
    <scope>NUCLEOTIDE SEQUENCE</scope>
</reference>
<dbReference type="AlphaFoldDB" id="A0A0E9VWU3"/>
<organism evidence="1">
    <name type="scientific">Anguilla anguilla</name>
    <name type="common">European freshwater eel</name>
    <name type="synonym">Muraena anguilla</name>
    <dbReference type="NCBI Taxonomy" id="7936"/>
    <lineage>
        <taxon>Eukaryota</taxon>
        <taxon>Metazoa</taxon>
        <taxon>Chordata</taxon>
        <taxon>Craniata</taxon>
        <taxon>Vertebrata</taxon>
        <taxon>Euteleostomi</taxon>
        <taxon>Actinopterygii</taxon>
        <taxon>Neopterygii</taxon>
        <taxon>Teleostei</taxon>
        <taxon>Anguilliformes</taxon>
        <taxon>Anguillidae</taxon>
        <taxon>Anguilla</taxon>
    </lineage>
</organism>
<sequence length="26" mass="2900">MALTPHWSSFTQCSQNQGYASVLQSK</sequence>
<accession>A0A0E9VWU3</accession>
<proteinExistence type="predicted"/>
<protein>
    <submittedName>
        <fullName evidence="1">Uncharacterized protein</fullName>
    </submittedName>
</protein>